<comment type="caution">
    <text evidence="1">The sequence shown here is derived from an EMBL/GenBank/DDBJ whole genome shotgun (WGS) entry which is preliminary data.</text>
</comment>
<dbReference type="RefSeq" id="WP_163681367.1">
    <property type="nucleotide sequence ID" value="NZ_JAAIYP010000039.1"/>
</dbReference>
<reference evidence="1 2" key="1">
    <citation type="submission" date="2020-02" db="EMBL/GenBank/DDBJ databases">
        <authorList>
            <person name="Dziuba M."/>
            <person name="Kuznetsov B."/>
            <person name="Mardanov A."/>
            <person name="Ravin N."/>
            <person name="Grouzdev D."/>
        </authorList>
    </citation>
    <scope>NUCLEOTIDE SEQUENCE [LARGE SCALE GENOMIC DNA]</scope>
    <source>
        <strain evidence="1 2">SpK</strain>
    </source>
</reference>
<keyword evidence="2" id="KW-1185">Reference proteome</keyword>
<gene>
    <name evidence="1" type="ORF">G4223_14825</name>
</gene>
<dbReference type="InterPro" id="IPR036465">
    <property type="entry name" value="vWFA_dom_sf"/>
</dbReference>
<sequence length="232" mass="24365">MADKLPDARGRADIDAFLDRLSSVPAVKTATRGRLVFALDATASREAAWTRAQALHAEMFSAAAALGGLEVQLVYYRGMGECRAAAWTDSADRLLTLLGKVACVGGQTQIAKVLRHTLGEASRARVHALVFVGDSMEEDVDHLCRLAGEMGLRGVPAFLFHEGEDAVAGRAFAQVAKLSGGASCRFDPNAADQLRALLRAVAVFAAGGRPALAELGRREGGLALSLTHQVGG</sequence>
<dbReference type="Proteomes" id="UP000480684">
    <property type="component" value="Unassembled WGS sequence"/>
</dbReference>
<name>A0A7C9UV61_9PROT</name>
<proteinExistence type="predicted"/>
<dbReference type="SUPFAM" id="SSF53300">
    <property type="entry name" value="vWA-like"/>
    <property type="match status" value="1"/>
</dbReference>
<organism evidence="1 2">
    <name type="scientific">Magnetospirillum aberrantis SpK</name>
    <dbReference type="NCBI Taxonomy" id="908842"/>
    <lineage>
        <taxon>Bacteria</taxon>
        <taxon>Pseudomonadati</taxon>
        <taxon>Pseudomonadota</taxon>
        <taxon>Alphaproteobacteria</taxon>
        <taxon>Rhodospirillales</taxon>
        <taxon>Rhodospirillaceae</taxon>
        <taxon>Magnetospirillum</taxon>
    </lineage>
</organism>
<evidence type="ECO:0000313" key="1">
    <source>
        <dbReference type="EMBL" id="NFV81387.1"/>
    </source>
</evidence>
<dbReference type="EMBL" id="JAAIYP010000039">
    <property type="protein sequence ID" value="NFV81387.1"/>
    <property type="molecule type" value="Genomic_DNA"/>
</dbReference>
<accession>A0A7C9UV61</accession>
<protein>
    <submittedName>
        <fullName evidence="1">VWA domain-containing protein</fullName>
    </submittedName>
</protein>
<dbReference type="AlphaFoldDB" id="A0A7C9UV61"/>
<evidence type="ECO:0000313" key="2">
    <source>
        <dbReference type="Proteomes" id="UP000480684"/>
    </source>
</evidence>